<feature type="repeat" description="PPR" evidence="4">
    <location>
        <begin position="117"/>
        <end position="151"/>
    </location>
</feature>
<dbReference type="InterPro" id="IPR011990">
    <property type="entry name" value="TPR-like_helical_dom_sf"/>
</dbReference>
<dbReference type="NCBIfam" id="TIGR00756">
    <property type="entry name" value="PPR"/>
    <property type="match status" value="6"/>
</dbReference>
<evidence type="ECO:0008006" key="7">
    <source>
        <dbReference type="Google" id="ProtNLM"/>
    </source>
</evidence>
<reference evidence="5" key="1">
    <citation type="submission" date="2020-07" db="EMBL/GenBank/DDBJ databases">
        <title>Genome sequence and genetic diversity analysis of an under-domesticated orphan crop, white fonio (Digitaria exilis).</title>
        <authorList>
            <person name="Bennetzen J.L."/>
            <person name="Chen S."/>
            <person name="Ma X."/>
            <person name="Wang X."/>
            <person name="Yssel A.E.J."/>
            <person name="Chaluvadi S.R."/>
            <person name="Johnson M."/>
            <person name="Gangashetty P."/>
            <person name="Hamidou F."/>
            <person name="Sanogo M.D."/>
            <person name="Zwaenepoel A."/>
            <person name="Wallace J."/>
            <person name="Van De Peer Y."/>
            <person name="Van Deynze A."/>
        </authorList>
    </citation>
    <scope>NUCLEOTIDE SEQUENCE</scope>
    <source>
        <tissue evidence="5">Leaves</tissue>
    </source>
</reference>
<dbReference type="GO" id="GO:0009451">
    <property type="term" value="P:RNA modification"/>
    <property type="evidence" value="ECO:0007669"/>
    <property type="project" value="InterPro"/>
</dbReference>
<keyword evidence="6" id="KW-1185">Reference proteome</keyword>
<dbReference type="Pfam" id="PF01535">
    <property type="entry name" value="PPR"/>
    <property type="match status" value="4"/>
</dbReference>
<dbReference type="Gene3D" id="1.25.40.10">
    <property type="entry name" value="Tetratricopeptide repeat domain"/>
    <property type="match status" value="4"/>
</dbReference>
<dbReference type="PANTHER" id="PTHR47926">
    <property type="entry name" value="PENTATRICOPEPTIDE REPEAT-CONTAINING PROTEIN"/>
    <property type="match status" value="1"/>
</dbReference>
<proteinExistence type="inferred from homology"/>
<comment type="caution">
    <text evidence="5">The sequence shown here is derived from an EMBL/GenBank/DDBJ whole genome shotgun (WGS) entry which is preliminary data.</text>
</comment>
<evidence type="ECO:0000256" key="3">
    <source>
        <dbReference type="ARBA" id="ARBA00061659"/>
    </source>
</evidence>
<evidence type="ECO:0000256" key="2">
    <source>
        <dbReference type="ARBA" id="ARBA00022946"/>
    </source>
</evidence>
<dbReference type="Pfam" id="PF20431">
    <property type="entry name" value="E_motif"/>
    <property type="match status" value="1"/>
</dbReference>
<dbReference type="GO" id="GO:0003723">
    <property type="term" value="F:RNA binding"/>
    <property type="evidence" value="ECO:0007669"/>
    <property type="project" value="InterPro"/>
</dbReference>
<feature type="repeat" description="PPR" evidence="4">
    <location>
        <begin position="523"/>
        <end position="557"/>
    </location>
</feature>
<dbReference type="FunFam" id="1.25.40.10:FF:000555">
    <property type="entry name" value="Pentatricopeptide repeat-containing protein"/>
    <property type="match status" value="1"/>
</dbReference>
<dbReference type="FunFam" id="1.25.40.10:FF:000212">
    <property type="entry name" value="Pentatricopeptide repeat-containing protein At2g03380, mitochondrial"/>
    <property type="match status" value="1"/>
</dbReference>
<feature type="repeat" description="PPR" evidence="4">
    <location>
        <begin position="321"/>
        <end position="355"/>
    </location>
</feature>
<evidence type="ECO:0000256" key="1">
    <source>
        <dbReference type="ARBA" id="ARBA00022737"/>
    </source>
</evidence>
<name>A0A835BI78_9POAL</name>
<dbReference type="FunFam" id="1.25.40.10:FF:000073">
    <property type="entry name" value="Pentatricopeptide repeat-containing protein chloroplastic"/>
    <property type="match status" value="1"/>
</dbReference>
<gene>
    <name evidence="5" type="ORF">HU200_035497</name>
</gene>
<dbReference type="EMBL" id="JACEFO010001866">
    <property type="protein sequence ID" value="KAF8697993.1"/>
    <property type="molecule type" value="Genomic_DNA"/>
</dbReference>
<dbReference type="OrthoDB" id="185373at2759"/>
<sequence>MHGDMLNVWAKGPKWQNAESLLCVSSFVSHGPTAATRRRTPSVENLARALSPGDLLRLLPSCSTLPSLRALHARLLTHTQGLLLGSLRASTKLLSCYAALGDLASARMVFDGTPSPDAYSYGVMMRCLVDAGRHVDAVALHQDMRRRCPCPEAHDDFAMSLAIKACVRSAEYGYGRRLHCDAVKAGGADDFVMNSLVDMYAKAGDLECARKMFERIPNRNVVSWTSMLSGCVQNGFAADGLSLFNDMRRESVQPSEHTMASVLVVCAALSSLHQGRWIHGSVTKHGLIYNSFISAALLDMYAKCGEVEDARRIFDGLNYVDVVLWTTMIVGYTQNGNPLDALQLFLDKKFATIVPNSITMATVLSASAQIRDLSLGRSIHGISVKLGVADYDVVVNALVDMYAKCQAVSEANSIFARILNKDVVTWNSMIAGYAENNMSNDALMLFKKMRLQGASPDAISVVNALSASVCLGDLSIGKAFHSYAVKHAFLANIYVNTALLNLYSKCADLPSARRVFDEMNDRNCVAWCAMIGGYGMQGDSAGSIDLFNKMLKDGVHPNDVAFTSILSTCSHTGMVTEGKKYFDSMAQHFNITPSMKHYACMVDVLARAGNLEQALEFIDKMPVQADVSVWGTFLHGCGLHSRLQFGEEAIKRTLVLHPEKPDLYVLISNLYTSYGMWEKSLAIRRWMQEKGLVKLPGCSSIGPENG</sequence>
<evidence type="ECO:0000256" key="4">
    <source>
        <dbReference type="PROSITE-ProRule" id="PRU00708"/>
    </source>
</evidence>
<dbReference type="InterPro" id="IPR046848">
    <property type="entry name" value="E_motif"/>
</dbReference>
<dbReference type="Pfam" id="PF13041">
    <property type="entry name" value="PPR_2"/>
    <property type="match status" value="3"/>
</dbReference>
<feature type="repeat" description="PPR" evidence="4">
    <location>
        <begin position="220"/>
        <end position="254"/>
    </location>
</feature>
<dbReference type="FunFam" id="1.25.40.10:FF:000309">
    <property type="entry name" value="Pentatricopeptide repeat-containing protein, chloroplastic"/>
    <property type="match status" value="1"/>
</dbReference>
<feature type="repeat" description="PPR" evidence="4">
    <location>
        <begin position="422"/>
        <end position="456"/>
    </location>
</feature>
<comment type="similarity">
    <text evidence="3">Belongs to the PPR family. PCMP-E subfamily.</text>
</comment>
<evidence type="ECO:0000313" key="5">
    <source>
        <dbReference type="EMBL" id="KAF8697993.1"/>
    </source>
</evidence>
<accession>A0A835BI78</accession>
<dbReference type="Proteomes" id="UP000636709">
    <property type="component" value="Unassembled WGS sequence"/>
</dbReference>
<protein>
    <recommendedName>
        <fullName evidence="7">Pentatricopeptide repeat-containing protein</fullName>
    </recommendedName>
</protein>
<dbReference type="PROSITE" id="PS51375">
    <property type="entry name" value="PPR"/>
    <property type="match status" value="6"/>
</dbReference>
<organism evidence="5 6">
    <name type="scientific">Digitaria exilis</name>
    <dbReference type="NCBI Taxonomy" id="1010633"/>
    <lineage>
        <taxon>Eukaryota</taxon>
        <taxon>Viridiplantae</taxon>
        <taxon>Streptophyta</taxon>
        <taxon>Embryophyta</taxon>
        <taxon>Tracheophyta</taxon>
        <taxon>Spermatophyta</taxon>
        <taxon>Magnoliopsida</taxon>
        <taxon>Liliopsida</taxon>
        <taxon>Poales</taxon>
        <taxon>Poaceae</taxon>
        <taxon>PACMAD clade</taxon>
        <taxon>Panicoideae</taxon>
        <taxon>Panicodae</taxon>
        <taxon>Paniceae</taxon>
        <taxon>Anthephorinae</taxon>
        <taxon>Digitaria</taxon>
    </lineage>
</organism>
<dbReference type="PANTHER" id="PTHR47926:SF363">
    <property type="entry name" value="PENTATRICOPEPTIDE REPEAT-CONTAINING PROTEIN"/>
    <property type="match status" value="1"/>
</dbReference>
<dbReference type="AlphaFoldDB" id="A0A835BI78"/>
<evidence type="ECO:0000313" key="6">
    <source>
        <dbReference type="Proteomes" id="UP000636709"/>
    </source>
</evidence>
<dbReference type="InterPro" id="IPR002885">
    <property type="entry name" value="PPR_rpt"/>
</dbReference>
<keyword evidence="2" id="KW-0809">Transit peptide</keyword>
<dbReference type="SUPFAM" id="SSF81901">
    <property type="entry name" value="HCP-like"/>
    <property type="match status" value="1"/>
</dbReference>
<feature type="repeat" description="PPR" evidence="4">
    <location>
        <begin position="189"/>
        <end position="219"/>
    </location>
</feature>
<keyword evidence="1" id="KW-0677">Repeat</keyword>
<dbReference type="InterPro" id="IPR046960">
    <property type="entry name" value="PPR_At4g14850-like_plant"/>
</dbReference>